<comment type="caution">
    <text evidence="1">The sequence shown here is derived from an EMBL/GenBank/DDBJ whole genome shotgun (WGS) entry which is preliminary data.</text>
</comment>
<dbReference type="STRING" id="1081108.A0A168IXW7"/>
<dbReference type="OrthoDB" id="3250044at2759"/>
<evidence type="ECO:0000313" key="2">
    <source>
        <dbReference type="Proteomes" id="UP000076881"/>
    </source>
</evidence>
<proteinExistence type="predicted"/>
<protein>
    <submittedName>
        <fullName evidence="1">Protein kinase-like domain protein</fullName>
    </submittedName>
</protein>
<organism evidence="1 2">
    <name type="scientific">Akanthomyces lecanii RCEF 1005</name>
    <dbReference type="NCBI Taxonomy" id="1081108"/>
    <lineage>
        <taxon>Eukaryota</taxon>
        <taxon>Fungi</taxon>
        <taxon>Dikarya</taxon>
        <taxon>Ascomycota</taxon>
        <taxon>Pezizomycotina</taxon>
        <taxon>Sordariomycetes</taxon>
        <taxon>Hypocreomycetidae</taxon>
        <taxon>Hypocreales</taxon>
        <taxon>Cordycipitaceae</taxon>
        <taxon>Akanthomyces</taxon>
        <taxon>Cordyceps confragosa</taxon>
    </lineage>
</organism>
<dbReference type="GO" id="GO:0016301">
    <property type="term" value="F:kinase activity"/>
    <property type="evidence" value="ECO:0007669"/>
    <property type="project" value="UniProtKB-KW"/>
</dbReference>
<dbReference type="EMBL" id="AZHF01000002">
    <property type="protein sequence ID" value="OAA79785.1"/>
    <property type="molecule type" value="Genomic_DNA"/>
</dbReference>
<keyword evidence="1" id="KW-0418">Kinase</keyword>
<keyword evidence="2" id="KW-1185">Reference proteome</keyword>
<dbReference type="Proteomes" id="UP000076881">
    <property type="component" value="Unassembled WGS sequence"/>
</dbReference>
<reference evidence="1 2" key="1">
    <citation type="journal article" date="2016" name="Genome Biol. Evol.">
        <title>Divergent and convergent evolution of fungal pathogenicity.</title>
        <authorList>
            <person name="Shang Y."/>
            <person name="Xiao G."/>
            <person name="Zheng P."/>
            <person name="Cen K."/>
            <person name="Zhan S."/>
            <person name="Wang C."/>
        </authorList>
    </citation>
    <scope>NUCLEOTIDE SEQUENCE [LARGE SCALE GENOMIC DNA]</scope>
    <source>
        <strain evidence="1 2">RCEF 1005</strain>
    </source>
</reference>
<accession>A0A168IXW7</accession>
<evidence type="ECO:0000313" key="1">
    <source>
        <dbReference type="EMBL" id="OAA79785.1"/>
    </source>
</evidence>
<dbReference type="AlphaFoldDB" id="A0A168IXW7"/>
<gene>
    <name evidence="1" type="ORF">LEL_03271</name>
</gene>
<name>A0A168IXW7_CORDF</name>
<sequence>MAPSLLEPQASPHPASTVCTQTPLKPWTKGLRLTSVITSPLFQIWLLFPQRLRLMACRGLKRFDEYLYGVTTGSNSVQKLPFGLFLKYSDDFERSENELNALRTVRRCTTIPVPKGLDLVSLVVESSDDWGNATTTRQPYLLMTTLPGAPLSQCIDAIFDEDYQNIRQQLQEAV</sequence>
<keyword evidence="1" id="KW-0808">Transferase</keyword>